<proteinExistence type="predicted"/>
<dbReference type="EMBL" id="JARYMX010000046">
    <property type="protein sequence ID" value="KAJ9536199.1"/>
    <property type="molecule type" value="Genomic_DNA"/>
</dbReference>
<dbReference type="AlphaFoldDB" id="A0AA38S5V8"/>
<dbReference type="PANTHER" id="PTHR11439">
    <property type="entry name" value="GAG-POL-RELATED RETROTRANSPOSON"/>
    <property type="match status" value="1"/>
</dbReference>
<dbReference type="InterPro" id="IPR013103">
    <property type="entry name" value="RVT_2"/>
</dbReference>
<gene>
    <name evidence="2" type="ORF">OSB04_un000624</name>
</gene>
<dbReference type="PANTHER" id="PTHR11439:SF461">
    <property type="entry name" value="OS10G0432200 PROTEIN"/>
    <property type="match status" value="1"/>
</dbReference>
<evidence type="ECO:0000259" key="1">
    <source>
        <dbReference type="Pfam" id="PF07727"/>
    </source>
</evidence>
<evidence type="ECO:0000313" key="2">
    <source>
        <dbReference type="EMBL" id="KAJ9536199.1"/>
    </source>
</evidence>
<keyword evidence="3" id="KW-1185">Reference proteome</keyword>
<organism evidence="2 3">
    <name type="scientific">Centaurea solstitialis</name>
    <name type="common">yellow star-thistle</name>
    <dbReference type="NCBI Taxonomy" id="347529"/>
    <lineage>
        <taxon>Eukaryota</taxon>
        <taxon>Viridiplantae</taxon>
        <taxon>Streptophyta</taxon>
        <taxon>Embryophyta</taxon>
        <taxon>Tracheophyta</taxon>
        <taxon>Spermatophyta</taxon>
        <taxon>Magnoliopsida</taxon>
        <taxon>eudicotyledons</taxon>
        <taxon>Gunneridae</taxon>
        <taxon>Pentapetalae</taxon>
        <taxon>asterids</taxon>
        <taxon>campanulids</taxon>
        <taxon>Asterales</taxon>
        <taxon>Asteraceae</taxon>
        <taxon>Carduoideae</taxon>
        <taxon>Cardueae</taxon>
        <taxon>Centaureinae</taxon>
        <taxon>Centaurea</taxon>
    </lineage>
</organism>
<accession>A0AA38S5V8</accession>
<comment type="caution">
    <text evidence="2">The sequence shown here is derived from an EMBL/GenBank/DDBJ whole genome shotgun (WGS) entry which is preliminary data.</text>
</comment>
<dbReference type="SUPFAM" id="SSF56672">
    <property type="entry name" value="DNA/RNA polymerases"/>
    <property type="match status" value="1"/>
</dbReference>
<sequence length="269" mass="29610">MTILLKSHGLYSYVTGTTVAPTRTANESAIDYAKRVNEWDINNAKFLGFINASTTAEINQQFLGYTTAKGLWDFLTKRYSSTGLAHQYQLRTTASGSILLLLYVDDMIITGDDAIGIASLKQSLSSSFEMKDVGKLHYFLGLEVLSDSSGTYLCQAKYISDLLSKAALSDNKVASTPLEHNLHLAPNSGPPLQDPTRYRQLVGSLVYLTVTRPDIAYVVHTVSQFMAAPCSDHYAAVIRILRYLKGTMFHGLHFSSKSSLVLRGFSDSD</sequence>
<evidence type="ECO:0000313" key="3">
    <source>
        <dbReference type="Proteomes" id="UP001172457"/>
    </source>
</evidence>
<dbReference type="InterPro" id="IPR043502">
    <property type="entry name" value="DNA/RNA_pol_sf"/>
</dbReference>
<name>A0AA38S5V8_9ASTR</name>
<protein>
    <recommendedName>
        <fullName evidence="1">Reverse transcriptase Ty1/copia-type domain-containing protein</fullName>
    </recommendedName>
</protein>
<feature type="domain" description="Reverse transcriptase Ty1/copia-type" evidence="1">
    <location>
        <begin position="78"/>
        <end position="179"/>
    </location>
</feature>
<dbReference type="Proteomes" id="UP001172457">
    <property type="component" value="Unassembled WGS sequence"/>
</dbReference>
<reference evidence="2" key="1">
    <citation type="submission" date="2023-03" db="EMBL/GenBank/DDBJ databases">
        <title>Chromosome-scale reference genome and RAD-based genetic map of yellow starthistle (Centaurea solstitialis) reveal putative structural variation and QTLs associated with invader traits.</title>
        <authorList>
            <person name="Reatini B."/>
            <person name="Cang F.A."/>
            <person name="Jiang Q."/>
            <person name="Mckibben M.T.W."/>
            <person name="Barker M.S."/>
            <person name="Rieseberg L.H."/>
            <person name="Dlugosch K.M."/>
        </authorList>
    </citation>
    <scope>NUCLEOTIDE SEQUENCE</scope>
    <source>
        <strain evidence="2">CAN-66</strain>
        <tissue evidence="2">Leaf</tissue>
    </source>
</reference>
<dbReference type="Pfam" id="PF07727">
    <property type="entry name" value="RVT_2"/>
    <property type="match status" value="1"/>
</dbReference>